<evidence type="ECO:0000313" key="3">
    <source>
        <dbReference type="Proteomes" id="UP000269352"/>
    </source>
</evidence>
<name>A0A388TEM1_TERA1</name>
<sequence length="197" mass="21384">MRSLKLFSALILFCVLSVFVNAAVYSNNTISFQGFLRDEAKDPLTGAVAMDFNFYDGSLRKFTVSVRDVVVFNGNYTAKINLSSTNIDTIKSAADLWIEVVVDTKPMTPKIQMTAAPYAMLVKGLKYDVKNDTVILGYPNIVTANSDSAGGLVMQGKMLIGTDDRGRSIDVNGEVRVEGNVTTNTLTGTAVYGAIWN</sequence>
<accession>A0A388TEM1</accession>
<organism evidence="2 3">
    <name type="scientific">Termititenax aidoneus</name>
    <dbReference type="NCBI Taxonomy" id="2218524"/>
    <lineage>
        <taxon>Bacteria</taxon>
        <taxon>Bacillati</taxon>
        <taxon>Candidatus Margulisiibacteriota</taxon>
        <taxon>Candidatus Termititenacia</taxon>
        <taxon>Candidatus Termititenacales</taxon>
        <taxon>Candidatus Termititenacaceae</taxon>
        <taxon>Candidatus Termititenax</taxon>
    </lineage>
</organism>
<reference evidence="2 3" key="1">
    <citation type="journal article" date="2019" name="ISME J.">
        <title>Genome analyses of uncultured TG2/ZB3 bacteria in 'Margulisbacteria' specifically attached to ectosymbiotic spirochetes of protists in the termite gut.</title>
        <authorList>
            <person name="Utami Y.D."/>
            <person name="Kuwahara H."/>
            <person name="Igai K."/>
            <person name="Murakami T."/>
            <person name="Sugaya K."/>
            <person name="Morikawa T."/>
            <person name="Nagura Y."/>
            <person name="Yuki M."/>
            <person name="Deevong P."/>
            <person name="Inoue T."/>
            <person name="Kihara K."/>
            <person name="Lo N."/>
            <person name="Yamada A."/>
            <person name="Ohkuma M."/>
            <person name="Hongoh Y."/>
        </authorList>
    </citation>
    <scope>NUCLEOTIDE SEQUENCE [LARGE SCALE GENOMIC DNA]</scope>
    <source>
        <strain evidence="2">NkOx7-01</strain>
    </source>
</reference>
<comment type="caution">
    <text evidence="2">The sequence shown here is derived from an EMBL/GenBank/DDBJ whole genome shotgun (WGS) entry which is preliminary data.</text>
</comment>
<feature type="signal peptide" evidence="1">
    <location>
        <begin position="1"/>
        <end position="22"/>
    </location>
</feature>
<evidence type="ECO:0000256" key="1">
    <source>
        <dbReference type="SAM" id="SignalP"/>
    </source>
</evidence>
<dbReference type="AlphaFoldDB" id="A0A388TEM1"/>
<keyword evidence="1" id="KW-0732">Signal</keyword>
<protein>
    <submittedName>
        <fullName evidence="2">Uncharacterized protein</fullName>
    </submittedName>
</protein>
<evidence type="ECO:0000313" key="2">
    <source>
        <dbReference type="EMBL" id="GBR74430.1"/>
    </source>
</evidence>
<feature type="chain" id="PRO_5018330554" evidence="1">
    <location>
        <begin position="23"/>
        <end position="197"/>
    </location>
</feature>
<gene>
    <name evidence="2" type="ORF">NO1_1605</name>
</gene>
<dbReference type="EMBL" id="BGZN01000045">
    <property type="protein sequence ID" value="GBR74430.1"/>
    <property type="molecule type" value="Genomic_DNA"/>
</dbReference>
<proteinExistence type="predicted"/>
<keyword evidence="3" id="KW-1185">Reference proteome</keyword>
<dbReference type="Proteomes" id="UP000269352">
    <property type="component" value="Unassembled WGS sequence"/>
</dbReference>